<dbReference type="EMBL" id="RAXU01000006">
    <property type="protein sequence ID" value="RKG34438.1"/>
    <property type="molecule type" value="Genomic_DNA"/>
</dbReference>
<dbReference type="AlphaFoldDB" id="A0A3A8EJW4"/>
<sequence>MKCGLERIASQVPRRYSIFIGTGIGNGISPLWKTKPKDEHQGLDDAREATFTITKITESTTSFARVLQDAELGL</sequence>
<accession>A0A3A8EJW4</accession>
<evidence type="ECO:0000313" key="1">
    <source>
        <dbReference type="EMBL" id="RKG34438.1"/>
    </source>
</evidence>
<keyword evidence="2" id="KW-1185">Reference proteome</keyword>
<evidence type="ECO:0000313" key="2">
    <source>
        <dbReference type="Proteomes" id="UP000269001"/>
    </source>
</evidence>
<protein>
    <submittedName>
        <fullName evidence="1">Uncharacterized protein</fullName>
    </submittedName>
</protein>
<proteinExistence type="predicted"/>
<organism evidence="1 2">
    <name type="scientific">Acinetobacter guerrae</name>
    <dbReference type="NCBI Taxonomy" id="1843371"/>
    <lineage>
        <taxon>Bacteria</taxon>
        <taxon>Pseudomonadati</taxon>
        <taxon>Pseudomonadota</taxon>
        <taxon>Gammaproteobacteria</taxon>
        <taxon>Moraxellales</taxon>
        <taxon>Moraxellaceae</taxon>
        <taxon>Acinetobacter</taxon>
    </lineage>
</organism>
<comment type="caution">
    <text evidence="1">The sequence shown here is derived from an EMBL/GenBank/DDBJ whole genome shotgun (WGS) entry which is preliminary data.</text>
</comment>
<reference evidence="1 2" key="1">
    <citation type="submission" date="2018-09" db="EMBL/GenBank/DDBJ databases">
        <title>The draft genome of Acinetobacter spp. strains.</title>
        <authorList>
            <person name="Qin J."/>
            <person name="Feng Y."/>
            <person name="Zong Z."/>
        </authorList>
    </citation>
    <scope>NUCLEOTIDE SEQUENCE [LARGE SCALE GENOMIC DNA]</scope>
    <source>
        <strain evidence="1 2">WCHAc060096</strain>
    </source>
</reference>
<name>A0A3A8EJW4_9GAMM</name>
<dbReference type="Proteomes" id="UP000269001">
    <property type="component" value="Unassembled WGS sequence"/>
</dbReference>
<gene>
    <name evidence="1" type="ORF">D7V21_06710</name>
</gene>